<comment type="caution">
    <text evidence="10">The sequence shown here is derived from an EMBL/GenBank/DDBJ whole genome shotgun (WGS) entry which is preliminary data.</text>
</comment>
<evidence type="ECO:0000256" key="6">
    <source>
        <dbReference type="ARBA" id="ARBA00023163"/>
    </source>
</evidence>
<keyword evidence="7" id="KW-0539">Nucleus</keyword>
<name>A0ABR3BAB9_PHYBL</name>
<evidence type="ECO:0000256" key="8">
    <source>
        <dbReference type="SAM" id="MobiDB-lite"/>
    </source>
</evidence>
<dbReference type="PANTHER" id="PTHR31313">
    <property type="entry name" value="TY1 ENHANCER ACTIVATOR"/>
    <property type="match status" value="1"/>
</dbReference>
<dbReference type="PROSITE" id="PS50048">
    <property type="entry name" value="ZN2_CY6_FUNGAL_2"/>
    <property type="match status" value="1"/>
</dbReference>
<evidence type="ECO:0000259" key="9">
    <source>
        <dbReference type="PROSITE" id="PS50048"/>
    </source>
</evidence>
<gene>
    <name evidence="10" type="ORF">J3Q64DRAFT_1695474</name>
</gene>
<sequence>MNGTDHTIRHVTVDKMRRKRLKVVSACQECRRKKTKCNGELPCMSCVKGSIECAYTPQSKPLPPLFTTCPAAPSSSSSSVSVSASVVSSATSAPIVVSTATPLPTSTGPVNSPANSPARTVSGPTQAHAIDVIEDRLKVIEDVLRSLLATSGRDQHLLAALNKSHRIESSHPPSSPSYHNHDRIAEISNNSNLSSNISNGGGGGGGVSGIGSGGGGGRPPVLIQSREKRAYSESEDYGRHSYAGPEAERQPTRSSESLTGHGYPAMDSIDSSSSSFRSNENIKYSAFTPRGSTSSSPPSKGGSGGGGGLSIGPSSYRVRLPPIQSTISPMSQYSSSGSPSIRNLLNRNDACTLPSIGMSRSAPPLLDTLEIDSPSPPTQLPNKPAYSDTNGRHFLERPTPRSPSTSGFYRSITSPHEIGTGSSS</sequence>
<evidence type="ECO:0000313" key="10">
    <source>
        <dbReference type="EMBL" id="KAL0092993.1"/>
    </source>
</evidence>
<feature type="compositionally biased region" description="Gly residues" evidence="8">
    <location>
        <begin position="199"/>
        <end position="218"/>
    </location>
</feature>
<keyword evidence="2" id="KW-0479">Metal-binding</keyword>
<feature type="region of interest" description="Disordered" evidence="8">
    <location>
        <begin position="104"/>
        <end position="123"/>
    </location>
</feature>
<dbReference type="InterPro" id="IPR051615">
    <property type="entry name" value="Transcr_Regulatory_Elem"/>
</dbReference>
<dbReference type="SMART" id="SM00066">
    <property type="entry name" value="GAL4"/>
    <property type="match status" value="1"/>
</dbReference>
<evidence type="ECO:0000256" key="1">
    <source>
        <dbReference type="ARBA" id="ARBA00004123"/>
    </source>
</evidence>
<accession>A0ABR3BAB9</accession>
<feature type="region of interest" description="Disordered" evidence="8">
    <location>
        <begin position="190"/>
        <end position="317"/>
    </location>
</feature>
<keyword evidence="11" id="KW-1185">Reference proteome</keyword>
<dbReference type="PANTHER" id="PTHR31313:SF81">
    <property type="entry name" value="TY1 ENHANCER ACTIVATOR"/>
    <property type="match status" value="1"/>
</dbReference>
<reference evidence="10 11" key="1">
    <citation type="submission" date="2024-04" db="EMBL/GenBank/DDBJ databases">
        <title>Symmetric and asymmetric DNA N6-adenine methylation regulates different biological responses in Mucorales.</title>
        <authorList>
            <consortium name="Lawrence Berkeley National Laboratory"/>
            <person name="Lax C."/>
            <person name="Mondo S.J."/>
            <person name="Osorio-Concepcion M."/>
            <person name="Muszewska A."/>
            <person name="Corrochano-Luque M."/>
            <person name="Gutierrez G."/>
            <person name="Riley R."/>
            <person name="Lipzen A."/>
            <person name="Guo J."/>
            <person name="Hundley H."/>
            <person name="Amirebrahimi M."/>
            <person name="Ng V."/>
            <person name="Lorenzo-Gutierrez D."/>
            <person name="Binder U."/>
            <person name="Yang J."/>
            <person name="Song Y."/>
            <person name="Canovas D."/>
            <person name="Navarro E."/>
            <person name="Freitag M."/>
            <person name="Gabaldon T."/>
            <person name="Grigoriev I.V."/>
            <person name="Corrochano L.M."/>
            <person name="Nicolas F.E."/>
            <person name="Garre V."/>
        </authorList>
    </citation>
    <scope>NUCLEOTIDE SEQUENCE [LARGE SCALE GENOMIC DNA]</scope>
    <source>
        <strain evidence="10 11">L51</strain>
    </source>
</reference>
<dbReference type="PROSITE" id="PS00463">
    <property type="entry name" value="ZN2_CY6_FUNGAL_1"/>
    <property type="match status" value="1"/>
</dbReference>
<feature type="compositionally biased region" description="Basic and acidic residues" evidence="8">
    <location>
        <begin position="225"/>
        <end position="239"/>
    </location>
</feature>
<feature type="domain" description="Zn(2)-C6 fungal-type" evidence="9">
    <location>
        <begin position="26"/>
        <end position="55"/>
    </location>
</feature>
<keyword evidence="4" id="KW-0805">Transcription regulation</keyword>
<dbReference type="InterPro" id="IPR036864">
    <property type="entry name" value="Zn2-C6_fun-type_DNA-bd_sf"/>
</dbReference>
<proteinExistence type="predicted"/>
<keyword evidence="5" id="KW-0238">DNA-binding</keyword>
<keyword evidence="3" id="KW-0862">Zinc</keyword>
<evidence type="ECO:0000256" key="4">
    <source>
        <dbReference type="ARBA" id="ARBA00023015"/>
    </source>
</evidence>
<feature type="compositionally biased region" description="Low complexity" evidence="8">
    <location>
        <begin position="291"/>
        <end position="300"/>
    </location>
</feature>
<dbReference type="SUPFAM" id="SSF57701">
    <property type="entry name" value="Zn2/Cys6 DNA-binding domain"/>
    <property type="match status" value="1"/>
</dbReference>
<evidence type="ECO:0000256" key="7">
    <source>
        <dbReference type="ARBA" id="ARBA00023242"/>
    </source>
</evidence>
<protein>
    <recommendedName>
        <fullName evidence="9">Zn(2)-C6 fungal-type domain-containing protein</fullName>
    </recommendedName>
</protein>
<dbReference type="Pfam" id="PF00172">
    <property type="entry name" value="Zn_clus"/>
    <property type="match status" value="1"/>
</dbReference>
<evidence type="ECO:0000256" key="3">
    <source>
        <dbReference type="ARBA" id="ARBA00022833"/>
    </source>
</evidence>
<comment type="subcellular location">
    <subcellularLocation>
        <location evidence="1">Nucleus</location>
    </subcellularLocation>
</comment>
<feature type="compositionally biased region" description="Basic and acidic residues" evidence="8">
    <location>
        <begin position="390"/>
        <end position="399"/>
    </location>
</feature>
<dbReference type="Gene3D" id="4.10.240.10">
    <property type="entry name" value="Zn(2)-C6 fungal-type DNA-binding domain"/>
    <property type="match status" value="1"/>
</dbReference>
<evidence type="ECO:0000256" key="5">
    <source>
        <dbReference type="ARBA" id="ARBA00023125"/>
    </source>
</evidence>
<feature type="compositionally biased region" description="Low complexity" evidence="8">
    <location>
        <begin position="268"/>
        <end position="278"/>
    </location>
</feature>
<evidence type="ECO:0000256" key="2">
    <source>
        <dbReference type="ARBA" id="ARBA00022723"/>
    </source>
</evidence>
<dbReference type="CDD" id="cd00067">
    <property type="entry name" value="GAL4"/>
    <property type="match status" value="1"/>
</dbReference>
<dbReference type="EMBL" id="JBCLYO010000002">
    <property type="protein sequence ID" value="KAL0092993.1"/>
    <property type="molecule type" value="Genomic_DNA"/>
</dbReference>
<feature type="region of interest" description="Disordered" evidence="8">
    <location>
        <begin position="355"/>
        <end position="424"/>
    </location>
</feature>
<keyword evidence="6" id="KW-0804">Transcription</keyword>
<organism evidence="10 11">
    <name type="scientific">Phycomyces blakesleeanus</name>
    <dbReference type="NCBI Taxonomy" id="4837"/>
    <lineage>
        <taxon>Eukaryota</taxon>
        <taxon>Fungi</taxon>
        <taxon>Fungi incertae sedis</taxon>
        <taxon>Mucoromycota</taxon>
        <taxon>Mucoromycotina</taxon>
        <taxon>Mucoromycetes</taxon>
        <taxon>Mucorales</taxon>
        <taxon>Phycomycetaceae</taxon>
        <taxon>Phycomyces</taxon>
    </lineage>
</organism>
<feature type="compositionally biased region" description="Gly residues" evidence="8">
    <location>
        <begin position="301"/>
        <end position="310"/>
    </location>
</feature>
<dbReference type="Proteomes" id="UP001448207">
    <property type="component" value="Unassembled WGS sequence"/>
</dbReference>
<feature type="compositionally biased region" description="Polar residues" evidence="8">
    <location>
        <begin position="402"/>
        <end position="424"/>
    </location>
</feature>
<dbReference type="InterPro" id="IPR001138">
    <property type="entry name" value="Zn2Cys6_DnaBD"/>
</dbReference>
<evidence type="ECO:0000313" key="11">
    <source>
        <dbReference type="Proteomes" id="UP001448207"/>
    </source>
</evidence>